<dbReference type="NCBIfam" id="TIGR00684">
    <property type="entry name" value="narJ"/>
    <property type="match status" value="1"/>
</dbReference>
<dbReference type="EMBL" id="JAUSUD010000004">
    <property type="protein sequence ID" value="MDQ0229960.1"/>
    <property type="molecule type" value="Genomic_DNA"/>
</dbReference>
<proteinExistence type="predicted"/>
<dbReference type="Proteomes" id="UP001234495">
    <property type="component" value="Unassembled WGS sequence"/>
</dbReference>
<gene>
    <name evidence="2" type="ORF">J2S19_001212</name>
</gene>
<reference evidence="2 3" key="1">
    <citation type="submission" date="2023-07" db="EMBL/GenBank/DDBJ databases">
        <title>Genomic Encyclopedia of Type Strains, Phase IV (KMG-IV): sequencing the most valuable type-strain genomes for metagenomic binning, comparative biology and taxonomic classification.</title>
        <authorList>
            <person name="Goeker M."/>
        </authorList>
    </citation>
    <scope>NUCLEOTIDE SEQUENCE [LARGE SCALE GENOMIC DNA]</scope>
    <source>
        <strain evidence="2 3">DSM 29005</strain>
    </source>
</reference>
<dbReference type="PANTHER" id="PTHR43680:SF2">
    <property type="entry name" value="NITRATE REDUCTASE MOLYBDENUM COFACTOR ASSEMBLY CHAPERONE NARJ"/>
    <property type="match status" value="1"/>
</dbReference>
<evidence type="ECO:0000313" key="2">
    <source>
        <dbReference type="EMBL" id="MDQ0229960.1"/>
    </source>
</evidence>
<comment type="caution">
    <text evidence="2">The sequence shown here is derived from an EMBL/GenBank/DDBJ whole genome shotgun (WGS) entry which is preliminary data.</text>
</comment>
<dbReference type="Pfam" id="PF02613">
    <property type="entry name" value="Nitrate_red_del"/>
    <property type="match status" value="1"/>
</dbReference>
<evidence type="ECO:0000313" key="3">
    <source>
        <dbReference type="Proteomes" id="UP001234495"/>
    </source>
</evidence>
<dbReference type="InterPro" id="IPR020945">
    <property type="entry name" value="DMSO/NO3_reduct_chaperone"/>
</dbReference>
<dbReference type="SUPFAM" id="SSF89155">
    <property type="entry name" value="TorD-like"/>
    <property type="match status" value="1"/>
</dbReference>
<dbReference type="InterPro" id="IPR003765">
    <property type="entry name" value="NO3_reductase_chaperone_NarJ"/>
</dbReference>
<accession>A0ABT9ZCG1</accession>
<dbReference type="RefSeq" id="WP_307338533.1">
    <property type="nucleotide sequence ID" value="NZ_JAUSUD010000004.1"/>
</dbReference>
<sequence length="200" mass="23504">MTNEEKVILVIMSRVLDYPETSAYDEYSSIKDLVKEHFPLEKNRKEIFERLNPLYKLSILELQKLYVETFDYKEKTGLYLTAHELGDSRKRGAALIKLQKMVCEAGFEHGSKELVDYIPLLLELLAYAPSNENFIRLKQRLSFAIHRISEGLSKNNPYHQVLELSKIYIFEAPEEEELIQLENQREKADLDELPYPITYQ</sequence>
<name>A0ABT9ZCG1_9BACI</name>
<organism evidence="2 3">
    <name type="scientific">Metabacillus malikii</name>
    <dbReference type="NCBI Taxonomy" id="1504265"/>
    <lineage>
        <taxon>Bacteria</taxon>
        <taxon>Bacillati</taxon>
        <taxon>Bacillota</taxon>
        <taxon>Bacilli</taxon>
        <taxon>Bacillales</taxon>
        <taxon>Bacillaceae</taxon>
        <taxon>Metabacillus</taxon>
    </lineage>
</organism>
<keyword evidence="3" id="KW-1185">Reference proteome</keyword>
<dbReference type="InterPro" id="IPR036411">
    <property type="entry name" value="TorD-like_sf"/>
</dbReference>
<evidence type="ECO:0000256" key="1">
    <source>
        <dbReference type="ARBA" id="ARBA00023063"/>
    </source>
</evidence>
<keyword evidence="1" id="KW-0534">Nitrate assimilation</keyword>
<protein>
    <submittedName>
        <fullName evidence="2">Nitrate reductase delta subunit</fullName>
    </submittedName>
</protein>
<dbReference type="PANTHER" id="PTHR43680">
    <property type="entry name" value="NITRATE REDUCTASE MOLYBDENUM COFACTOR ASSEMBLY CHAPERONE"/>
    <property type="match status" value="1"/>
</dbReference>